<protein>
    <submittedName>
        <fullName evidence="1">Uncharacterized protein</fullName>
    </submittedName>
</protein>
<gene>
    <name evidence="1" type="ORF">DMP05_00355</name>
</gene>
<evidence type="ECO:0000313" key="2">
    <source>
        <dbReference type="Proteomes" id="UP000271472"/>
    </source>
</evidence>
<comment type="caution">
    <text evidence="1">The sequence shown here is derived from an EMBL/GenBank/DDBJ whole genome shotgun (WGS) entry which is preliminary data.</text>
</comment>
<organism evidence="1 2">
    <name type="scientific">Slackia isoflavoniconvertens</name>
    <dbReference type="NCBI Taxonomy" id="572010"/>
    <lineage>
        <taxon>Bacteria</taxon>
        <taxon>Bacillati</taxon>
        <taxon>Actinomycetota</taxon>
        <taxon>Coriobacteriia</taxon>
        <taxon>Eggerthellales</taxon>
        <taxon>Eggerthellaceae</taxon>
        <taxon>Slackia</taxon>
    </lineage>
</organism>
<reference evidence="2" key="1">
    <citation type="submission" date="2018-05" db="EMBL/GenBank/DDBJ databases">
        <title>Genome Sequencing of selected type strains of the family Eggerthellaceae.</title>
        <authorList>
            <person name="Danylec N."/>
            <person name="Stoll D.A."/>
            <person name="Doetsch A."/>
            <person name="Huch M."/>
        </authorList>
    </citation>
    <scope>NUCLEOTIDE SEQUENCE [LARGE SCALE GENOMIC DNA]</scope>
    <source>
        <strain evidence="2">DSM 22006</strain>
    </source>
</reference>
<evidence type="ECO:0000313" key="1">
    <source>
        <dbReference type="EMBL" id="RNM37419.1"/>
    </source>
</evidence>
<name>A0A3N0IK64_9ACTN</name>
<dbReference type="Proteomes" id="UP000271472">
    <property type="component" value="Unassembled WGS sequence"/>
</dbReference>
<keyword evidence="2" id="KW-1185">Reference proteome</keyword>
<proteinExistence type="predicted"/>
<dbReference type="AlphaFoldDB" id="A0A3N0IK64"/>
<accession>A0A3N0IK64</accession>
<dbReference type="EMBL" id="QIBZ01000001">
    <property type="protein sequence ID" value="RNM37419.1"/>
    <property type="molecule type" value="Genomic_DNA"/>
</dbReference>
<sequence length="83" mass="9164">MMLLDQTVPSSCKQRITCCLARAELLGGASPAQTLCETSLNVVRKASARGVKVEPEMRRQIAKQRRRLTTAVRLAEGDTCKNF</sequence>